<organism evidence="1 2">
    <name type="scientific">Bacillus songklensis</name>
    <dbReference type="NCBI Taxonomy" id="1069116"/>
    <lineage>
        <taxon>Bacteria</taxon>
        <taxon>Bacillati</taxon>
        <taxon>Bacillota</taxon>
        <taxon>Bacilli</taxon>
        <taxon>Bacillales</taxon>
        <taxon>Bacillaceae</taxon>
        <taxon>Bacillus</taxon>
    </lineage>
</organism>
<keyword evidence="2" id="KW-1185">Reference proteome</keyword>
<evidence type="ECO:0000313" key="2">
    <source>
        <dbReference type="Proteomes" id="UP001595752"/>
    </source>
</evidence>
<dbReference type="EMBL" id="JBHRZT010000008">
    <property type="protein sequence ID" value="MFC3882360.1"/>
    <property type="molecule type" value="Genomic_DNA"/>
</dbReference>
<evidence type="ECO:0000313" key="1">
    <source>
        <dbReference type="EMBL" id="MFC3882360.1"/>
    </source>
</evidence>
<accession>A0ABV8AZH4</accession>
<dbReference type="Proteomes" id="UP001595752">
    <property type="component" value="Unassembled WGS sequence"/>
</dbReference>
<protein>
    <submittedName>
        <fullName evidence="1">Uncharacterized protein</fullName>
    </submittedName>
</protein>
<comment type="caution">
    <text evidence="1">The sequence shown here is derived from an EMBL/GenBank/DDBJ whole genome shotgun (WGS) entry which is preliminary data.</text>
</comment>
<gene>
    <name evidence="1" type="ORF">ACFOU2_01975</name>
</gene>
<proteinExistence type="predicted"/>
<dbReference type="RefSeq" id="WP_377911775.1">
    <property type="nucleotide sequence ID" value="NZ_JBHRZT010000008.1"/>
</dbReference>
<sequence>MSFLQQEQLYRVEITEPCNVLGITGTTAGYLPSPESFKKGHFGTLPIGTKGWIVKKFGQKYFSPDKDQEGLDLFTLAEQPFVLIPYEKVEGHYKIIS</sequence>
<reference evidence="2" key="1">
    <citation type="journal article" date="2019" name="Int. J. Syst. Evol. Microbiol.">
        <title>The Global Catalogue of Microorganisms (GCM) 10K type strain sequencing project: providing services to taxonomists for standard genome sequencing and annotation.</title>
        <authorList>
            <consortium name="The Broad Institute Genomics Platform"/>
            <consortium name="The Broad Institute Genome Sequencing Center for Infectious Disease"/>
            <person name="Wu L."/>
            <person name="Ma J."/>
        </authorList>
    </citation>
    <scope>NUCLEOTIDE SEQUENCE [LARGE SCALE GENOMIC DNA]</scope>
    <source>
        <strain evidence="2">CCUG 61889</strain>
    </source>
</reference>
<name>A0ABV8AZH4_9BACI</name>